<evidence type="ECO:0000256" key="5">
    <source>
        <dbReference type="ARBA" id="ARBA00022801"/>
    </source>
</evidence>
<evidence type="ECO:0000256" key="4">
    <source>
        <dbReference type="ARBA" id="ARBA00022723"/>
    </source>
</evidence>
<comment type="similarity">
    <text evidence="3 12">Belongs to the glycosyl hydrolase 47 family.</text>
</comment>
<evidence type="ECO:0000256" key="7">
    <source>
        <dbReference type="ARBA" id="ARBA00023157"/>
    </source>
</evidence>
<evidence type="ECO:0000256" key="1">
    <source>
        <dbReference type="ARBA" id="ARBA00001913"/>
    </source>
</evidence>
<evidence type="ECO:0000256" key="10">
    <source>
        <dbReference type="PIRSR" id="PIRSR601382-2"/>
    </source>
</evidence>
<organism evidence="13 14">
    <name type="scientific">Symbiodinium pilosum</name>
    <name type="common">Dinoflagellate</name>
    <dbReference type="NCBI Taxonomy" id="2952"/>
    <lineage>
        <taxon>Eukaryota</taxon>
        <taxon>Sar</taxon>
        <taxon>Alveolata</taxon>
        <taxon>Dinophyceae</taxon>
        <taxon>Suessiales</taxon>
        <taxon>Symbiodiniaceae</taxon>
        <taxon>Symbiodinium</taxon>
    </lineage>
</organism>
<dbReference type="EC" id="3.2.1.-" evidence="12"/>
<dbReference type="Pfam" id="PF01532">
    <property type="entry name" value="Glyco_hydro_47"/>
    <property type="match status" value="1"/>
</dbReference>
<protein>
    <recommendedName>
        <fullName evidence="12">alpha-1,2-Mannosidase</fullName>
        <ecNumber evidence="12">3.2.1.-</ecNumber>
    </recommendedName>
</protein>
<dbReference type="EMBL" id="CAJNIZ010017914">
    <property type="protein sequence ID" value="CAE7404416.1"/>
    <property type="molecule type" value="Genomic_DNA"/>
</dbReference>
<comment type="caution">
    <text evidence="13">The sequence shown here is derived from an EMBL/GenBank/DDBJ whole genome shotgun (WGS) entry which is preliminary data.</text>
</comment>
<dbReference type="InterPro" id="IPR012341">
    <property type="entry name" value="6hp_glycosidase-like_sf"/>
</dbReference>
<comment type="pathway">
    <text evidence="2">Protein modification; protein glycosylation.</text>
</comment>
<evidence type="ECO:0000256" key="11">
    <source>
        <dbReference type="PIRSR" id="PIRSR601382-3"/>
    </source>
</evidence>
<dbReference type="GO" id="GO:0005783">
    <property type="term" value="C:endoplasmic reticulum"/>
    <property type="evidence" value="ECO:0007669"/>
    <property type="project" value="TreeGrafter"/>
</dbReference>
<evidence type="ECO:0000256" key="3">
    <source>
        <dbReference type="ARBA" id="ARBA00007658"/>
    </source>
</evidence>
<keyword evidence="14" id="KW-1185">Reference proteome</keyword>
<dbReference type="SUPFAM" id="SSF48225">
    <property type="entry name" value="Seven-hairpin glycosidases"/>
    <property type="match status" value="1"/>
</dbReference>
<sequence>IDAMLSSQLHDLCRAPFEFKMDHLSCFFPGVLALGVLTGAAEQPEEELQLAHELAESCARMWLDSPRGLAPESVLWNRAPQRSSDFRATPRDGHCSLRPEVVESLWYLYLASGNSKYQEWGWAIFQAIEAFARLDSGYSSIEDVTAEELLRRDEMQTFLLSETFKYLFLLFGDKQPLDLSKTVLNTEGHPLPVLSGWPAG</sequence>
<evidence type="ECO:0000256" key="6">
    <source>
        <dbReference type="ARBA" id="ARBA00022837"/>
    </source>
</evidence>
<evidence type="ECO:0000313" key="14">
    <source>
        <dbReference type="Proteomes" id="UP000649617"/>
    </source>
</evidence>
<dbReference type="PRINTS" id="PR00747">
    <property type="entry name" value="GLYHDRLASE47"/>
</dbReference>
<dbReference type="PANTHER" id="PTHR11742">
    <property type="entry name" value="MANNOSYL-OLIGOSACCHARIDE ALPHA-1,2-MANNOSIDASE-RELATED"/>
    <property type="match status" value="1"/>
</dbReference>
<dbReference type="InterPro" id="IPR036026">
    <property type="entry name" value="Seven-hairpin_glycosidases"/>
</dbReference>
<dbReference type="GO" id="GO:0016020">
    <property type="term" value="C:membrane"/>
    <property type="evidence" value="ECO:0007669"/>
    <property type="project" value="InterPro"/>
</dbReference>
<reference evidence="13" key="1">
    <citation type="submission" date="2021-02" db="EMBL/GenBank/DDBJ databases">
        <authorList>
            <person name="Dougan E. K."/>
            <person name="Rhodes N."/>
            <person name="Thang M."/>
            <person name="Chan C."/>
        </authorList>
    </citation>
    <scope>NUCLEOTIDE SEQUENCE</scope>
</reference>
<dbReference type="Proteomes" id="UP000649617">
    <property type="component" value="Unassembled WGS sequence"/>
</dbReference>
<dbReference type="GO" id="GO:0004571">
    <property type="term" value="F:mannosyl-oligosaccharide 1,2-alpha-mannosidase activity"/>
    <property type="evidence" value="ECO:0007669"/>
    <property type="project" value="UniProtKB-EC"/>
</dbReference>
<dbReference type="PANTHER" id="PTHR11742:SF55">
    <property type="entry name" value="ENDOPLASMIC RETICULUM MANNOSYL-OLIGOSACCHARIDE 1,2-ALPHA-MANNOSIDASE"/>
    <property type="match status" value="1"/>
</dbReference>
<feature type="disulfide bond" evidence="11">
    <location>
        <begin position="26"/>
        <end position="58"/>
    </location>
</feature>
<keyword evidence="12" id="KW-0326">Glycosidase</keyword>
<dbReference type="GO" id="GO:0005975">
    <property type="term" value="P:carbohydrate metabolic process"/>
    <property type="evidence" value="ECO:0007669"/>
    <property type="project" value="InterPro"/>
</dbReference>
<evidence type="ECO:0000256" key="12">
    <source>
        <dbReference type="RuleBase" id="RU361193"/>
    </source>
</evidence>
<comment type="cofactor">
    <cofactor evidence="1 10">
        <name>Ca(2+)</name>
        <dbReference type="ChEBI" id="CHEBI:29108"/>
    </cofactor>
</comment>
<keyword evidence="5 12" id="KW-0378">Hydrolase</keyword>
<evidence type="ECO:0000256" key="2">
    <source>
        <dbReference type="ARBA" id="ARBA00004922"/>
    </source>
</evidence>
<feature type="non-terminal residue" evidence="13">
    <location>
        <position position="1"/>
    </location>
</feature>
<dbReference type="InterPro" id="IPR001382">
    <property type="entry name" value="Glyco_hydro_47"/>
</dbReference>
<keyword evidence="6 10" id="KW-0106">Calcium</keyword>
<gene>
    <name evidence="13" type="primary">MAN1B1</name>
    <name evidence="13" type="ORF">SPIL2461_LOCUS9977</name>
</gene>
<comment type="catalytic activity">
    <reaction evidence="8">
        <text>N(4)-(alpha-D-Man-(1-&gt;2)-alpha-D-Man-(1-&gt;2)-alpha-D-Man-(1-&gt;3)-[alpha-D-Man-(1-&gt;3)-[alpha-D-Man-(1-&gt;2)-alpha-D-Man-(1-&gt;6)]-alpha-D-Man-(1-&gt;6)]-beta-D-Man-(1-&gt;4)-beta-D-GlcNAc-(1-&gt;4)-beta-D-GlcNAc)-L-asparaginyl-[protein] (N-glucan mannose isomer 8A1,2,3B1,3) + 3 H2O = N(4)-(alpha-D-Man-(1-&gt;3)-[alpha-D-Man-(1-&gt;3)-[alpha-D-Man-(1-&gt;6)]-alpha-D-Man-(1-&gt;6)]-beta-D-Man-(1-&gt;4)-beta-D-GlcNAc-(1-&gt;4)-beta-D-GlcNAc)-L-asparaginyl-[protein] (N-glucan mannose isomer 5A1,2) + 3 beta-D-mannose</text>
        <dbReference type="Rhea" id="RHEA:56028"/>
        <dbReference type="Rhea" id="RHEA-COMP:14358"/>
        <dbReference type="Rhea" id="RHEA-COMP:14367"/>
        <dbReference type="ChEBI" id="CHEBI:15377"/>
        <dbReference type="ChEBI" id="CHEBI:28563"/>
        <dbReference type="ChEBI" id="CHEBI:59087"/>
        <dbReference type="ChEBI" id="CHEBI:60628"/>
        <dbReference type="EC" id="3.2.1.113"/>
    </reaction>
</comment>
<dbReference type="GO" id="GO:0005509">
    <property type="term" value="F:calcium ion binding"/>
    <property type="evidence" value="ECO:0007669"/>
    <property type="project" value="InterPro"/>
</dbReference>
<dbReference type="InterPro" id="IPR050749">
    <property type="entry name" value="Glycosyl_Hydrolase_47"/>
</dbReference>
<dbReference type="OrthoDB" id="417561at2759"/>
<comment type="catalytic activity">
    <reaction evidence="9">
        <text>N(4)-(alpha-D-Man-(1-&gt;2)-alpha-D-Man-(1-&gt;2)-alpha-D-Man-(1-&gt;3)-[alpha-D-Man-(1-&gt;2)-alpha-D-Man-(1-&gt;3)-[alpha-D-Man-(1-&gt;2)-alpha-D-Man-(1-&gt;6)]-alpha-D-Man-(1-&gt;6)]-beta-D-Man-(1-&gt;4)-beta-D-GlcNAc-(1-&gt;4)-beta-D-GlcNAc)-L-asparaginyl-[protein] (N-glucan mannose isomer 9A1,2,3B1,2,3) + 4 H2O = N(4)-(alpha-D-Man-(1-&gt;3)-[alpha-D-Man-(1-&gt;3)-[alpha-D-Man-(1-&gt;6)]-alpha-D-Man-(1-&gt;6)]-beta-D-Man-(1-&gt;4)-beta-D-GlcNAc-(1-&gt;4)-beta-D-GlcNAc)-L-asparaginyl-[protein] (N-glucan mannose isomer 5A1,2) + 4 beta-D-mannose</text>
        <dbReference type="Rhea" id="RHEA:56008"/>
        <dbReference type="Rhea" id="RHEA-COMP:14356"/>
        <dbReference type="Rhea" id="RHEA-COMP:14367"/>
        <dbReference type="ChEBI" id="CHEBI:15377"/>
        <dbReference type="ChEBI" id="CHEBI:28563"/>
        <dbReference type="ChEBI" id="CHEBI:59087"/>
        <dbReference type="ChEBI" id="CHEBI:139493"/>
        <dbReference type="EC" id="3.2.1.113"/>
    </reaction>
</comment>
<accession>A0A812QV31</accession>
<name>A0A812QV31_SYMPI</name>
<feature type="binding site" evidence="10">
    <location>
        <position position="186"/>
    </location>
    <ligand>
        <name>Ca(2+)</name>
        <dbReference type="ChEBI" id="CHEBI:29108"/>
    </ligand>
</feature>
<keyword evidence="4 10" id="KW-0479">Metal-binding</keyword>
<dbReference type="AlphaFoldDB" id="A0A812QV31"/>
<evidence type="ECO:0000256" key="9">
    <source>
        <dbReference type="ARBA" id="ARBA00048605"/>
    </source>
</evidence>
<evidence type="ECO:0000256" key="8">
    <source>
        <dbReference type="ARBA" id="ARBA00047669"/>
    </source>
</evidence>
<keyword evidence="7 11" id="KW-1015">Disulfide bond</keyword>
<proteinExistence type="inferred from homology"/>
<feature type="non-terminal residue" evidence="13">
    <location>
        <position position="200"/>
    </location>
</feature>
<evidence type="ECO:0000313" key="13">
    <source>
        <dbReference type="EMBL" id="CAE7404416.1"/>
    </source>
</evidence>
<dbReference type="Gene3D" id="1.50.10.10">
    <property type="match status" value="1"/>
</dbReference>